<sequence length="25" mass="2845">MKESVNIDRVPYGLAVHDSEEEVDL</sequence>
<reference evidence="1" key="1">
    <citation type="submission" date="2018-05" db="EMBL/GenBank/DDBJ databases">
        <authorList>
            <person name="Lanie J.A."/>
            <person name="Ng W.-L."/>
            <person name="Kazmierczak K.M."/>
            <person name="Andrzejewski T.M."/>
            <person name="Davidsen T.M."/>
            <person name="Wayne K.J."/>
            <person name="Tettelin H."/>
            <person name="Glass J.I."/>
            <person name="Rusch D."/>
            <person name="Podicherti R."/>
            <person name="Tsui H.-C.T."/>
            <person name="Winkler M.E."/>
        </authorList>
    </citation>
    <scope>NUCLEOTIDE SEQUENCE</scope>
</reference>
<proteinExistence type="predicted"/>
<name>A0A382MTR2_9ZZZZ</name>
<dbReference type="EMBL" id="UINC01095898">
    <property type="protein sequence ID" value="SVC52344.1"/>
    <property type="molecule type" value="Genomic_DNA"/>
</dbReference>
<dbReference type="AlphaFoldDB" id="A0A382MTR2"/>
<protein>
    <submittedName>
        <fullName evidence="1">Uncharacterized protein</fullName>
    </submittedName>
</protein>
<accession>A0A382MTR2</accession>
<gene>
    <name evidence="1" type="ORF">METZ01_LOCUS305198</name>
</gene>
<organism evidence="1">
    <name type="scientific">marine metagenome</name>
    <dbReference type="NCBI Taxonomy" id="408172"/>
    <lineage>
        <taxon>unclassified sequences</taxon>
        <taxon>metagenomes</taxon>
        <taxon>ecological metagenomes</taxon>
    </lineage>
</organism>
<evidence type="ECO:0000313" key="1">
    <source>
        <dbReference type="EMBL" id="SVC52344.1"/>
    </source>
</evidence>